<dbReference type="InterPro" id="IPR036397">
    <property type="entry name" value="RNaseH_sf"/>
</dbReference>
<organism evidence="2 3">
    <name type="scientific">Cannabis sativa</name>
    <name type="common">Hemp</name>
    <name type="synonym">Marijuana</name>
    <dbReference type="NCBI Taxonomy" id="3483"/>
    <lineage>
        <taxon>Eukaryota</taxon>
        <taxon>Viridiplantae</taxon>
        <taxon>Streptophyta</taxon>
        <taxon>Embryophyta</taxon>
        <taxon>Tracheophyta</taxon>
        <taxon>Spermatophyta</taxon>
        <taxon>Magnoliopsida</taxon>
        <taxon>eudicotyledons</taxon>
        <taxon>Gunneridae</taxon>
        <taxon>Pentapetalae</taxon>
        <taxon>rosids</taxon>
        <taxon>fabids</taxon>
        <taxon>Rosales</taxon>
        <taxon>Cannabaceae</taxon>
        <taxon>Cannabis</taxon>
    </lineage>
</organism>
<dbReference type="AlphaFoldDB" id="A0A803NG73"/>
<dbReference type="Proteomes" id="UP000596661">
    <property type="component" value="Chromosome 1"/>
</dbReference>
<evidence type="ECO:0000313" key="2">
    <source>
        <dbReference type="EnsemblPlants" id="cds.evm.model.01.1242"/>
    </source>
</evidence>
<name>A0A803NG73_CANSA</name>
<reference evidence="2" key="2">
    <citation type="submission" date="2021-03" db="UniProtKB">
        <authorList>
            <consortium name="EnsemblPlants"/>
        </authorList>
    </citation>
    <scope>IDENTIFICATION</scope>
</reference>
<sequence length="168" mass="18736">MGVWLRSMGIGEEEDVEWNRRNTFVHDHKLLFDNMVSTWDMDYLWKYQDANNNIVPTSMGPAPGNASNRLGSSEADLVLGEFNLFVDAGMGYTVIAVFSNCQWVVLAVNRKAPCLNEFGIVLNDINHIRNSFSNISLSHCNRSKNHVAHSLAKRAVDLGGRVSPDLAV</sequence>
<dbReference type="EnsemblPlants" id="evm.model.01.1242">
    <property type="protein sequence ID" value="cds.evm.model.01.1242"/>
    <property type="gene ID" value="evm.TU.01.1242"/>
</dbReference>
<dbReference type="GO" id="GO:0004523">
    <property type="term" value="F:RNA-DNA hybrid ribonuclease activity"/>
    <property type="evidence" value="ECO:0007669"/>
    <property type="project" value="InterPro"/>
</dbReference>
<reference evidence="2" key="1">
    <citation type="submission" date="2018-11" db="EMBL/GenBank/DDBJ databases">
        <authorList>
            <person name="Grassa J C."/>
        </authorList>
    </citation>
    <scope>NUCLEOTIDE SEQUENCE [LARGE SCALE GENOMIC DNA]</scope>
</reference>
<keyword evidence="3" id="KW-1185">Reference proteome</keyword>
<dbReference type="EMBL" id="UZAU01000024">
    <property type="status" value="NOT_ANNOTATED_CDS"/>
    <property type="molecule type" value="Genomic_DNA"/>
</dbReference>
<dbReference type="GO" id="GO:0003676">
    <property type="term" value="F:nucleic acid binding"/>
    <property type="evidence" value="ECO:0007669"/>
    <property type="project" value="InterPro"/>
</dbReference>
<protein>
    <recommendedName>
        <fullName evidence="1">RNase H type-1 domain-containing protein</fullName>
    </recommendedName>
</protein>
<proteinExistence type="predicted"/>
<dbReference type="InterPro" id="IPR002156">
    <property type="entry name" value="RNaseH_domain"/>
</dbReference>
<dbReference type="Pfam" id="PF13456">
    <property type="entry name" value="RVT_3"/>
    <property type="match status" value="1"/>
</dbReference>
<evidence type="ECO:0000313" key="3">
    <source>
        <dbReference type="Proteomes" id="UP000596661"/>
    </source>
</evidence>
<accession>A0A803NG73</accession>
<feature type="domain" description="RNase H type-1" evidence="1">
    <location>
        <begin position="90"/>
        <end position="155"/>
    </location>
</feature>
<dbReference type="Gramene" id="evm.model.01.1242">
    <property type="protein sequence ID" value="cds.evm.model.01.1242"/>
    <property type="gene ID" value="evm.TU.01.1242"/>
</dbReference>
<dbReference type="Gene3D" id="3.30.420.10">
    <property type="entry name" value="Ribonuclease H-like superfamily/Ribonuclease H"/>
    <property type="match status" value="1"/>
</dbReference>
<evidence type="ECO:0000259" key="1">
    <source>
        <dbReference type="Pfam" id="PF13456"/>
    </source>
</evidence>